<dbReference type="InterPro" id="IPR050882">
    <property type="entry name" value="Prepilin_peptidase/N-MTase"/>
</dbReference>
<sequence length="147" mass="16290">MTQSLIWMLLTVLLIHATLTDIRERIIRDRIHLIGMMGALFLHFLEPHPPWINYSLTGIGVLAVLSTISVLTGGKAIGGGDIKAFAMIGFAVGWEPFFYVFLFSHLAAAVFLLAVKLARSETIRLGTEFPFAPFILLGVLFSCWLTL</sequence>
<dbReference type="Gene3D" id="1.20.120.1220">
    <property type="match status" value="1"/>
</dbReference>
<evidence type="ECO:0000259" key="3">
    <source>
        <dbReference type="Pfam" id="PF01478"/>
    </source>
</evidence>
<protein>
    <submittedName>
        <fullName evidence="4">Flp pilus assembly protein protease CpaA</fullName>
    </submittedName>
</protein>
<feature type="transmembrane region" description="Helical" evidence="2">
    <location>
        <begin position="6"/>
        <end position="22"/>
    </location>
</feature>
<feature type="domain" description="Prepilin type IV endopeptidase peptidase" evidence="3">
    <location>
        <begin position="8"/>
        <end position="113"/>
    </location>
</feature>
<dbReference type="GO" id="GO:0005886">
    <property type="term" value="C:plasma membrane"/>
    <property type="evidence" value="ECO:0007669"/>
    <property type="project" value="TreeGrafter"/>
</dbReference>
<dbReference type="RefSeq" id="WP_108025168.1">
    <property type="nucleotide sequence ID" value="NZ_QBKR01000020.1"/>
</dbReference>
<evidence type="ECO:0000313" key="5">
    <source>
        <dbReference type="Proteomes" id="UP000244240"/>
    </source>
</evidence>
<dbReference type="PANTHER" id="PTHR30487">
    <property type="entry name" value="TYPE 4 PREPILIN-LIKE PROTEINS LEADER PEPTIDE-PROCESSING ENZYME"/>
    <property type="match status" value="1"/>
</dbReference>
<feature type="transmembrane region" description="Helical" evidence="2">
    <location>
        <begin position="84"/>
        <end position="117"/>
    </location>
</feature>
<comment type="caution">
    <text evidence="4">The sequence shown here is derived from an EMBL/GenBank/DDBJ whole genome shotgun (WGS) entry which is preliminary data.</text>
</comment>
<keyword evidence="4" id="KW-0378">Hydrolase</keyword>
<dbReference type="OrthoDB" id="9789291at2"/>
<dbReference type="PANTHER" id="PTHR30487:SF0">
    <property type="entry name" value="PREPILIN LEADER PEPTIDASE_N-METHYLTRANSFERASE-RELATED"/>
    <property type="match status" value="1"/>
</dbReference>
<keyword evidence="2" id="KW-0472">Membrane</keyword>
<organism evidence="4 5">
    <name type="scientific">Melghirimyces profundicolus</name>
    <dbReference type="NCBI Taxonomy" id="1242148"/>
    <lineage>
        <taxon>Bacteria</taxon>
        <taxon>Bacillati</taxon>
        <taxon>Bacillota</taxon>
        <taxon>Bacilli</taxon>
        <taxon>Bacillales</taxon>
        <taxon>Thermoactinomycetaceae</taxon>
        <taxon>Melghirimyces</taxon>
    </lineage>
</organism>
<dbReference type="AlphaFoldDB" id="A0A2T6BGT3"/>
<dbReference type="Proteomes" id="UP000244240">
    <property type="component" value="Unassembled WGS sequence"/>
</dbReference>
<keyword evidence="5" id="KW-1185">Reference proteome</keyword>
<feature type="transmembrane region" description="Helical" evidence="2">
    <location>
        <begin position="129"/>
        <end position="146"/>
    </location>
</feature>
<dbReference type="EMBL" id="QBKR01000020">
    <property type="protein sequence ID" value="PTX55269.1"/>
    <property type="molecule type" value="Genomic_DNA"/>
</dbReference>
<dbReference type="GO" id="GO:0006465">
    <property type="term" value="P:signal peptide processing"/>
    <property type="evidence" value="ECO:0007669"/>
    <property type="project" value="TreeGrafter"/>
</dbReference>
<evidence type="ECO:0000256" key="2">
    <source>
        <dbReference type="SAM" id="Phobius"/>
    </source>
</evidence>
<accession>A0A2T6BGT3</accession>
<dbReference type="InterPro" id="IPR000045">
    <property type="entry name" value="Prepilin_IV_endopep_pep"/>
</dbReference>
<keyword evidence="4" id="KW-0645">Protease</keyword>
<reference evidence="4 5" key="1">
    <citation type="submission" date="2018-04" db="EMBL/GenBank/DDBJ databases">
        <title>Genomic Encyclopedia of Archaeal and Bacterial Type Strains, Phase II (KMG-II): from individual species to whole genera.</title>
        <authorList>
            <person name="Goeker M."/>
        </authorList>
    </citation>
    <scope>NUCLEOTIDE SEQUENCE [LARGE SCALE GENOMIC DNA]</scope>
    <source>
        <strain evidence="4 5">DSM 45787</strain>
    </source>
</reference>
<evidence type="ECO:0000313" key="4">
    <source>
        <dbReference type="EMBL" id="PTX55269.1"/>
    </source>
</evidence>
<dbReference type="Pfam" id="PF01478">
    <property type="entry name" value="Peptidase_A24"/>
    <property type="match status" value="1"/>
</dbReference>
<dbReference type="GO" id="GO:0004190">
    <property type="term" value="F:aspartic-type endopeptidase activity"/>
    <property type="evidence" value="ECO:0007669"/>
    <property type="project" value="InterPro"/>
</dbReference>
<name>A0A2T6BGT3_9BACL</name>
<keyword evidence="2" id="KW-0812">Transmembrane</keyword>
<comment type="similarity">
    <text evidence="1">Belongs to the peptidase A24 family.</text>
</comment>
<proteinExistence type="inferred from homology"/>
<gene>
    <name evidence="4" type="ORF">C8P63_12066</name>
</gene>
<feature type="transmembrane region" description="Helical" evidence="2">
    <location>
        <begin position="51"/>
        <end position="72"/>
    </location>
</feature>
<keyword evidence="2" id="KW-1133">Transmembrane helix</keyword>
<evidence type="ECO:0000256" key="1">
    <source>
        <dbReference type="ARBA" id="ARBA00005801"/>
    </source>
</evidence>